<dbReference type="AlphaFoldDB" id="A0A813GRA9"/>
<evidence type="ECO:0000256" key="6">
    <source>
        <dbReference type="ARBA" id="ARBA00022771"/>
    </source>
</evidence>
<keyword evidence="11" id="KW-1185">Reference proteome</keyword>
<comment type="catalytic activity">
    <reaction evidence="1">
        <text>[E2 ubiquitin-conjugating enzyme]-S-ubiquitinyl-L-cysteine + [acceptor protein]-L-lysine = [E2 ubiquitin-conjugating enzyme]-L-cysteine + [acceptor protein]-N(6)-ubiquitinyl-L-lysine.</text>
        <dbReference type="EC" id="2.3.2.31"/>
    </reaction>
</comment>
<evidence type="ECO:0000256" key="7">
    <source>
        <dbReference type="ARBA" id="ARBA00022786"/>
    </source>
</evidence>
<keyword evidence="5" id="KW-0677">Repeat</keyword>
<dbReference type="PANTHER" id="PTHR11685">
    <property type="entry name" value="RBR FAMILY RING FINGER AND IBR DOMAIN-CONTAINING"/>
    <property type="match status" value="1"/>
</dbReference>
<evidence type="ECO:0000256" key="3">
    <source>
        <dbReference type="ARBA" id="ARBA00022679"/>
    </source>
</evidence>
<evidence type="ECO:0000256" key="1">
    <source>
        <dbReference type="ARBA" id="ARBA00001798"/>
    </source>
</evidence>
<dbReference type="EC" id="2.3.2.31" evidence="2"/>
<dbReference type="OrthoDB" id="1431934at2759"/>
<dbReference type="EMBL" id="CAJNNV010029004">
    <property type="protein sequence ID" value="CAE8626652.1"/>
    <property type="molecule type" value="Genomic_DNA"/>
</dbReference>
<evidence type="ECO:0000256" key="8">
    <source>
        <dbReference type="ARBA" id="ARBA00022833"/>
    </source>
</evidence>
<keyword evidence="4" id="KW-0479">Metal-binding</keyword>
<dbReference type="Gene3D" id="3.30.40.10">
    <property type="entry name" value="Zinc/RING finger domain, C3HC4 (zinc finger)"/>
    <property type="match status" value="1"/>
</dbReference>
<proteinExistence type="predicted"/>
<evidence type="ECO:0000259" key="9">
    <source>
        <dbReference type="PROSITE" id="PS51873"/>
    </source>
</evidence>
<name>A0A813GRA9_POLGL</name>
<dbReference type="InterPro" id="IPR031127">
    <property type="entry name" value="E3_UB_ligase_RBR"/>
</dbReference>
<comment type="caution">
    <text evidence="10">The sequence shown here is derived from an EMBL/GenBank/DDBJ whole genome shotgun (WGS) entry which is preliminary data.</text>
</comment>
<evidence type="ECO:0000313" key="11">
    <source>
        <dbReference type="Proteomes" id="UP000654075"/>
    </source>
</evidence>
<dbReference type="Proteomes" id="UP000654075">
    <property type="component" value="Unassembled WGS sequence"/>
</dbReference>
<dbReference type="SMART" id="SM00647">
    <property type="entry name" value="IBR"/>
    <property type="match status" value="2"/>
</dbReference>
<evidence type="ECO:0000256" key="2">
    <source>
        <dbReference type="ARBA" id="ARBA00012251"/>
    </source>
</evidence>
<keyword evidence="7" id="KW-0833">Ubl conjugation pathway</keyword>
<dbReference type="GO" id="GO:0008270">
    <property type="term" value="F:zinc ion binding"/>
    <property type="evidence" value="ECO:0007669"/>
    <property type="project" value="UniProtKB-KW"/>
</dbReference>
<dbReference type="GO" id="GO:0016567">
    <property type="term" value="P:protein ubiquitination"/>
    <property type="evidence" value="ECO:0007669"/>
    <property type="project" value="InterPro"/>
</dbReference>
<keyword evidence="3" id="KW-0808">Transferase</keyword>
<organism evidence="10 11">
    <name type="scientific">Polarella glacialis</name>
    <name type="common">Dinoflagellate</name>
    <dbReference type="NCBI Taxonomy" id="89957"/>
    <lineage>
        <taxon>Eukaryota</taxon>
        <taxon>Sar</taxon>
        <taxon>Alveolata</taxon>
        <taxon>Dinophyceae</taxon>
        <taxon>Suessiales</taxon>
        <taxon>Suessiaceae</taxon>
        <taxon>Polarella</taxon>
    </lineage>
</organism>
<protein>
    <recommendedName>
        <fullName evidence="2">RBR-type E3 ubiquitin transferase</fullName>
        <ecNumber evidence="2">2.3.2.31</ecNumber>
    </recommendedName>
</protein>
<dbReference type="InterPro" id="IPR044066">
    <property type="entry name" value="TRIAD_supradom"/>
</dbReference>
<dbReference type="Gene3D" id="1.20.120.1750">
    <property type="match status" value="1"/>
</dbReference>
<keyword evidence="8" id="KW-0862">Zinc</keyword>
<accession>A0A813GRA9</accession>
<dbReference type="InterPro" id="IPR013083">
    <property type="entry name" value="Znf_RING/FYVE/PHD"/>
</dbReference>
<dbReference type="Pfam" id="PF01485">
    <property type="entry name" value="IBR"/>
    <property type="match status" value="2"/>
</dbReference>
<reference evidence="10" key="1">
    <citation type="submission" date="2021-02" db="EMBL/GenBank/DDBJ databases">
        <authorList>
            <person name="Dougan E. K."/>
            <person name="Rhodes N."/>
            <person name="Thang M."/>
            <person name="Chan C."/>
        </authorList>
    </citation>
    <scope>NUCLEOTIDE SEQUENCE</scope>
</reference>
<keyword evidence="6" id="KW-0863">Zinc-finger</keyword>
<evidence type="ECO:0000256" key="4">
    <source>
        <dbReference type="ARBA" id="ARBA00022723"/>
    </source>
</evidence>
<dbReference type="CDD" id="cd20335">
    <property type="entry name" value="BRcat_RBR"/>
    <property type="match status" value="1"/>
</dbReference>
<dbReference type="SUPFAM" id="SSF57850">
    <property type="entry name" value="RING/U-box"/>
    <property type="match status" value="3"/>
</dbReference>
<sequence length="617" mass="66915">MGQGAISVTAASSNEPQLVVKGLSEDGFWLVEACGLELHIYGDNLEEALGSPGGKQLLPASSVFIEAADDAGESACGAVSELNALLAERDLQLCEALRLLRRLLQDAEEEQESVAEEGDYHADAHDSAAGSGYVSGDFQEAPLLEEPADLPRVHEASIRPAAGCEDEFEAAMERLVASFTESAADLGIVFESRDVAPLVLRHCGWDDGEALRKFQADAAFLTREAGVPLAPARRPPSGPRKCGICFDDFPDAALPLHGLSLGCEHWFCKDCWCQQLNVVARGGPGGGGSGLLDARCPWPGCGLRVGSSTFRLLGLEKLAVSFWKALLHSFLSEGSLVVECPGCRKRVLLGAAKPDAGPCRQCSRRFCSVCFGEAHGPLTCAEHRTWAAMLEDAKQGALQKLASRFRSFFSALGEDGPAARRCPNPQCGAMTQRAEGCLFMHCPRCTEMWCFNCGDWGGGPCGKPRPHHVFFCMEVPSDITWLDGHSSLCEEANFEFHRSLWESRGAQSSEIKVESEDEDVLAAVADVEAAAKEAQQALRLGAAWRFFERSDDRRRLFEFAEGDMTRLLEQLATMPSKPSTTFRADSIASRKQRHRTLAAALRTQAQALRSYRRTGTA</sequence>
<evidence type="ECO:0000256" key="5">
    <source>
        <dbReference type="ARBA" id="ARBA00022737"/>
    </source>
</evidence>
<dbReference type="PROSITE" id="PS51873">
    <property type="entry name" value="TRIAD"/>
    <property type="match status" value="1"/>
</dbReference>
<dbReference type="GO" id="GO:0061630">
    <property type="term" value="F:ubiquitin protein ligase activity"/>
    <property type="evidence" value="ECO:0007669"/>
    <property type="project" value="UniProtKB-EC"/>
</dbReference>
<evidence type="ECO:0000313" key="10">
    <source>
        <dbReference type="EMBL" id="CAE8626652.1"/>
    </source>
</evidence>
<dbReference type="CDD" id="cd20336">
    <property type="entry name" value="Rcat_RBR"/>
    <property type="match status" value="1"/>
</dbReference>
<feature type="domain" description="RING-type" evidence="9">
    <location>
        <begin position="238"/>
        <end position="476"/>
    </location>
</feature>
<dbReference type="InterPro" id="IPR002867">
    <property type="entry name" value="IBR_dom"/>
</dbReference>
<gene>
    <name evidence="10" type="ORF">PGLA1383_LOCUS43558</name>
</gene>